<dbReference type="AlphaFoldDB" id="A0A058Z2V4"/>
<feature type="binding site" evidence="3">
    <location>
        <position position="37"/>
    </location>
    <ligand>
        <name>ATP</name>
        <dbReference type="ChEBI" id="CHEBI:30616"/>
    </ligand>
</feature>
<dbReference type="SUPFAM" id="SSF56112">
    <property type="entry name" value="Protein kinase-like (PK-like)"/>
    <property type="match status" value="1"/>
</dbReference>
<dbReference type="GeneID" id="20530308"/>
<keyword evidence="7" id="KW-0418">Kinase</keyword>
<keyword evidence="7" id="KW-0808">Transferase</keyword>
<accession>A0A058Z2V4</accession>
<evidence type="ECO:0000313" key="8">
    <source>
        <dbReference type="Proteomes" id="UP000030693"/>
    </source>
</evidence>
<name>A0A058Z2V4_FONAL</name>
<protein>
    <submittedName>
        <fullName evidence="7">CAMK/CAMKL/BRSK protein kinase</fullName>
    </submittedName>
</protein>
<evidence type="ECO:0000256" key="2">
    <source>
        <dbReference type="ARBA" id="ARBA00022840"/>
    </source>
</evidence>
<keyword evidence="2 3" id="KW-0067">ATP-binding</keyword>
<organism evidence="7">
    <name type="scientific">Fonticula alba</name>
    <name type="common">Slime mold</name>
    <dbReference type="NCBI Taxonomy" id="691883"/>
    <lineage>
        <taxon>Eukaryota</taxon>
        <taxon>Rotosphaerida</taxon>
        <taxon>Fonticulaceae</taxon>
        <taxon>Fonticula</taxon>
    </lineage>
</organism>
<feature type="region of interest" description="Disordered" evidence="4">
    <location>
        <begin position="333"/>
        <end position="358"/>
    </location>
</feature>
<reference evidence="7" key="1">
    <citation type="submission" date="2013-04" db="EMBL/GenBank/DDBJ databases">
        <title>The Genome Sequence of Fonticula alba ATCC 38817.</title>
        <authorList>
            <consortium name="The Broad Institute Genomics Platform"/>
            <person name="Russ C."/>
            <person name="Cuomo C."/>
            <person name="Burger G."/>
            <person name="Gray M.W."/>
            <person name="Holland P.W.H."/>
            <person name="King N."/>
            <person name="Lang F.B.F."/>
            <person name="Roger A.J."/>
            <person name="Ruiz-Trillo I."/>
            <person name="Brown M."/>
            <person name="Walker B."/>
            <person name="Young S."/>
            <person name="Zeng Q."/>
            <person name="Gargeya S."/>
            <person name="Fitzgerald M."/>
            <person name="Haas B."/>
            <person name="Abouelleil A."/>
            <person name="Allen A.W."/>
            <person name="Alvarado L."/>
            <person name="Arachchi H.M."/>
            <person name="Berlin A.M."/>
            <person name="Chapman S.B."/>
            <person name="Gainer-Dewar J."/>
            <person name="Goldberg J."/>
            <person name="Griggs A."/>
            <person name="Gujja S."/>
            <person name="Hansen M."/>
            <person name="Howarth C."/>
            <person name="Imamovic A."/>
            <person name="Ireland A."/>
            <person name="Larimer J."/>
            <person name="McCowan C."/>
            <person name="Murphy C."/>
            <person name="Pearson M."/>
            <person name="Poon T.W."/>
            <person name="Priest M."/>
            <person name="Roberts A."/>
            <person name="Saif S."/>
            <person name="Shea T."/>
            <person name="Sisk P."/>
            <person name="Sykes S."/>
            <person name="Wortman J."/>
            <person name="Nusbaum C."/>
            <person name="Birren B."/>
        </authorList>
    </citation>
    <scope>NUCLEOTIDE SEQUENCE [LARGE SCALE GENOMIC DNA]</scope>
    <source>
        <strain evidence="7">ATCC 38817</strain>
    </source>
</reference>
<dbReference type="Gene3D" id="1.10.510.10">
    <property type="entry name" value="Transferase(Phosphotransferase) domain 1"/>
    <property type="match status" value="1"/>
</dbReference>
<evidence type="ECO:0000256" key="4">
    <source>
        <dbReference type="SAM" id="MobiDB-lite"/>
    </source>
</evidence>
<sequence length="641" mass="71199">MASRVGPYVLGRTLGIGSTGRVRLGTHMETRQTVAAKIVSKEWLSSKASLSKKIEREITLMKLIRHPNVLSLIDVYESSSDLYLMLEHVEGGELFEYLVKRGRLPEHEALIFFQQIICGLDYCHRHLVCHRDLKPENLLLDANMNIKIADFGMAALQPEGKCLETSCGSPHYASPEIIRGEKYDGPAADIWSCGVILYALLTGNLPFDDDNIRRLLSKVKAGVYFMPPSLSEGARDLIKRMLEVDPERRITMQELIQHPWFNMNGPTSHYRQNSIIQIRALDSEDEIDYEVLENLMSLGYDSEEEIMSLLYSENYTIEQVFYHFLLERKKDQLDNEEQDSPDLDPNIPRRRSSSFNAASMARFEQERRLRASSLSSSMLLRVQNPAAEASEAAEESANSSSSSSSTSPSSQQQQQPTRQSSLGRKPGPPPVAIPTANSNGHHHPHHHHHHHHHAGGSGFGGPASPVGSPSVLGGSQGSLLSPNQPGGSAESPGSRLGTPRYNRRVSATSAEQQEPTDVANSPKRSWFASLFNFKGETVNILTTGEFTVITQALQAALKDLSIEFNLRKKFSSLECRADRCPSPDSKPRTVKLRIDLVTVNAFQTDLVFVQIHGGAPSFFGLVEEIRVKLDTILESQNNALP</sequence>
<dbReference type="PANTHER" id="PTHR24346">
    <property type="entry name" value="MAP/MICROTUBULE AFFINITY-REGULATING KINASE"/>
    <property type="match status" value="1"/>
</dbReference>
<feature type="domain" description="Protein kinase" evidence="5">
    <location>
        <begin position="8"/>
        <end position="261"/>
    </location>
</feature>
<dbReference type="PROSITE" id="PS50030">
    <property type="entry name" value="UBA"/>
    <property type="match status" value="1"/>
</dbReference>
<dbReference type="InterPro" id="IPR015940">
    <property type="entry name" value="UBA"/>
</dbReference>
<dbReference type="GO" id="GO:0005524">
    <property type="term" value="F:ATP binding"/>
    <property type="evidence" value="ECO:0007669"/>
    <property type="project" value="UniProtKB-UniRule"/>
</dbReference>
<feature type="compositionally biased region" description="Polar residues" evidence="4">
    <location>
        <begin position="505"/>
        <end position="521"/>
    </location>
</feature>
<evidence type="ECO:0000259" key="5">
    <source>
        <dbReference type="PROSITE" id="PS50011"/>
    </source>
</evidence>
<dbReference type="PROSITE" id="PS00107">
    <property type="entry name" value="PROTEIN_KINASE_ATP"/>
    <property type="match status" value="1"/>
</dbReference>
<dbReference type="InterPro" id="IPR000719">
    <property type="entry name" value="Prot_kinase_dom"/>
</dbReference>
<dbReference type="eggNOG" id="KOG0588">
    <property type="taxonomic scope" value="Eukaryota"/>
</dbReference>
<dbReference type="PROSITE" id="PS50011">
    <property type="entry name" value="PROTEIN_KINASE_DOM"/>
    <property type="match status" value="1"/>
</dbReference>
<dbReference type="Pfam" id="PF00069">
    <property type="entry name" value="Pkinase"/>
    <property type="match status" value="1"/>
</dbReference>
<dbReference type="OrthoDB" id="193931at2759"/>
<evidence type="ECO:0000256" key="3">
    <source>
        <dbReference type="PROSITE-ProRule" id="PRU10141"/>
    </source>
</evidence>
<proteinExistence type="predicted"/>
<dbReference type="InterPro" id="IPR017441">
    <property type="entry name" value="Protein_kinase_ATP_BS"/>
</dbReference>
<dbReference type="STRING" id="691883.A0A058Z2V4"/>
<feature type="compositionally biased region" description="Basic residues" evidence="4">
    <location>
        <begin position="440"/>
        <end position="454"/>
    </location>
</feature>
<dbReference type="InterPro" id="IPR008271">
    <property type="entry name" value="Ser/Thr_kinase_AS"/>
</dbReference>
<evidence type="ECO:0000256" key="1">
    <source>
        <dbReference type="ARBA" id="ARBA00022741"/>
    </source>
</evidence>
<gene>
    <name evidence="7" type="ORF">H696_05583</name>
</gene>
<dbReference type="CDD" id="cd14081">
    <property type="entry name" value="STKc_BRSK1_2"/>
    <property type="match status" value="1"/>
</dbReference>
<feature type="domain" description="UBA" evidence="6">
    <location>
        <begin position="286"/>
        <end position="328"/>
    </location>
</feature>
<dbReference type="RefSeq" id="XP_009497672.1">
    <property type="nucleotide sequence ID" value="XM_009499397.1"/>
</dbReference>
<evidence type="ECO:0000259" key="6">
    <source>
        <dbReference type="PROSITE" id="PS50030"/>
    </source>
</evidence>
<dbReference type="Proteomes" id="UP000030693">
    <property type="component" value="Unassembled WGS sequence"/>
</dbReference>
<evidence type="ECO:0000313" key="7">
    <source>
        <dbReference type="EMBL" id="KCV67852.1"/>
    </source>
</evidence>
<dbReference type="GO" id="GO:0035556">
    <property type="term" value="P:intracellular signal transduction"/>
    <property type="evidence" value="ECO:0007669"/>
    <property type="project" value="TreeGrafter"/>
</dbReference>
<feature type="compositionally biased region" description="Low complexity" evidence="4">
    <location>
        <begin position="385"/>
        <end position="421"/>
    </location>
</feature>
<dbReference type="InterPro" id="IPR011009">
    <property type="entry name" value="Kinase-like_dom_sf"/>
</dbReference>
<dbReference type="PANTHER" id="PTHR24346:SF110">
    <property type="entry name" value="NON-SPECIFIC SERINE_THREONINE PROTEIN KINASE"/>
    <property type="match status" value="1"/>
</dbReference>
<dbReference type="GO" id="GO:0005737">
    <property type="term" value="C:cytoplasm"/>
    <property type="evidence" value="ECO:0007669"/>
    <property type="project" value="TreeGrafter"/>
</dbReference>
<keyword evidence="1 3" id="KW-0547">Nucleotide-binding</keyword>
<dbReference type="GO" id="GO:0004674">
    <property type="term" value="F:protein serine/threonine kinase activity"/>
    <property type="evidence" value="ECO:0007669"/>
    <property type="project" value="TreeGrafter"/>
</dbReference>
<feature type="compositionally biased region" description="Low complexity" evidence="4">
    <location>
        <begin position="462"/>
        <end position="482"/>
    </location>
</feature>
<dbReference type="PROSITE" id="PS00108">
    <property type="entry name" value="PROTEIN_KINASE_ST"/>
    <property type="match status" value="1"/>
</dbReference>
<keyword evidence="8" id="KW-1185">Reference proteome</keyword>
<dbReference type="EMBL" id="KB932212">
    <property type="protein sequence ID" value="KCV67852.1"/>
    <property type="molecule type" value="Genomic_DNA"/>
</dbReference>
<feature type="region of interest" description="Disordered" evidence="4">
    <location>
        <begin position="385"/>
        <end position="521"/>
    </location>
</feature>
<dbReference type="SMART" id="SM00220">
    <property type="entry name" value="S_TKc"/>
    <property type="match status" value="1"/>
</dbReference>
<dbReference type="FunFam" id="1.10.510.10:FF:000571">
    <property type="entry name" value="Maternal embryonic leucine zipper kinase"/>
    <property type="match status" value="1"/>
</dbReference>